<feature type="domain" description="UvrC family homology region profile" evidence="7">
    <location>
        <begin position="262"/>
        <end position="386"/>
    </location>
</feature>
<dbReference type="InterPro" id="IPR035901">
    <property type="entry name" value="GIY-YIG_endonuc_sf"/>
</dbReference>
<evidence type="ECO:0000256" key="1">
    <source>
        <dbReference type="ARBA" id="ARBA00022490"/>
    </source>
</evidence>
<proteinExistence type="predicted"/>
<evidence type="ECO:0000256" key="5">
    <source>
        <dbReference type="ARBA" id="ARBA00023204"/>
    </source>
</evidence>
<dbReference type="PROSITE" id="PS50164">
    <property type="entry name" value="GIY_YIG"/>
    <property type="match status" value="1"/>
</dbReference>
<dbReference type="PANTHER" id="PTHR30562:SF1">
    <property type="entry name" value="UVRABC SYSTEM PROTEIN C"/>
    <property type="match status" value="1"/>
</dbReference>
<keyword evidence="2" id="KW-0227">DNA damage</keyword>
<sequence length="460" mass="52768">MDYDIATKNMDLIKVKKLNIPSSPGCYEFYNRAGEIIYIGKASGLRNRVLSYWQKSASYSPAKNKMLAEINSIKLIEVDSEIEALLLEANLIKKYQPKYNILLRDDKRFSYIKISIADEIPGIFITRNIDKAGKYFGPYTSSTAVRETVKAIRKIWPYCTNRKKGIKPCFYYQINRCLGICAGKINQKEYKQKVTKPIILFLEGKKNKIIKNYELQIKNLEKKIKKFNPVSHNYLELESEIRKIKYKLINIKNVLEHTKIISLSDKYVVDVVELAKILNFKKVPDRIEGYDIANIFGREAVGSMVVFSNGEPDKSQYRKFKIKTGEGQANDIRMLIEVLERRFKHSDNLEARLPSLLGSLASKWPIPDLIIVDGGKGQLNAILSVLKKNKLEIPALAIAKGQGLRSAQAPDKIFFPGEKKPLELPLASPALHLIKRVRDEAHRFAISYHKLRRKKRMFGK</sequence>
<dbReference type="PROSITE" id="PS50165">
    <property type="entry name" value="UVRC"/>
    <property type="match status" value="1"/>
</dbReference>
<keyword evidence="1" id="KW-0963">Cytoplasm</keyword>
<dbReference type="CDD" id="cd10434">
    <property type="entry name" value="GIY-YIG_UvrC_Cho"/>
    <property type="match status" value="1"/>
</dbReference>
<keyword evidence="3" id="KW-0228">DNA excision</keyword>
<dbReference type="SMART" id="SM00465">
    <property type="entry name" value="GIYc"/>
    <property type="match status" value="1"/>
</dbReference>
<dbReference type="InterPro" id="IPR000305">
    <property type="entry name" value="GIY-YIG_endonuc"/>
</dbReference>
<dbReference type="InterPro" id="IPR050066">
    <property type="entry name" value="UvrABC_protein_C"/>
</dbReference>
<evidence type="ECO:0000256" key="2">
    <source>
        <dbReference type="ARBA" id="ARBA00022763"/>
    </source>
</evidence>
<dbReference type="InterPro" id="IPR001162">
    <property type="entry name" value="UvrC_RNase_H_dom"/>
</dbReference>
<dbReference type="AlphaFoldDB" id="A0A1J4T5D7"/>
<gene>
    <name evidence="8" type="ORF">AUJ27_03775</name>
</gene>
<dbReference type="EMBL" id="MNUU01000073">
    <property type="protein sequence ID" value="OIO06696.1"/>
    <property type="molecule type" value="Genomic_DNA"/>
</dbReference>
<evidence type="ECO:0000313" key="8">
    <source>
        <dbReference type="EMBL" id="OIO06696.1"/>
    </source>
</evidence>
<dbReference type="InterPro" id="IPR038476">
    <property type="entry name" value="UvrC_RNase_H_dom_sf"/>
</dbReference>
<reference evidence="8 9" key="1">
    <citation type="journal article" date="2016" name="Environ. Microbiol.">
        <title>Genomic resolution of a cold subsurface aquifer community provides metabolic insights for novel microbes adapted to high CO concentrations.</title>
        <authorList>
            <person name="Probst A.J."/>
            <person name="Castelle C.J."/>
            <person name="Singh A."/>
            <person name="Brown C.T."/>
            <person name="Anantharaman K."/>
            <person name="Sharon I."/>
            <person name="Hug L.A."/>
            <person name="Burstein D."/>
            <person name="Emerson J.B."/>
            <person name="Thomas B.C."/>
            <person name="Banfield J.F."/>
        </authorList>
    </citation>
    <scope>NUCLEOTIDE SEQUENCE [LARGE SCALE GENOMIC DNA]</scope>
    <source>
        <strain evidence="8">CG1_02_37_44</strain>
    </source>
</reference>
<dbReference type="SUPFAM" id="SSF82771">
    <property type="entry name" value="GIY-YIG endonuclease"/>
    <property type="match status" value="1"/>
</dbReference>
<evidence type="ECO:0000259" key="7">
    <source>
        <dbReference type="PROSITE" id="PS50165"/>
    </source>
</evidence>
<dbReference type="STRING" id="1805146.AUJ27_03775"/>
<organism evidence="8 9">
    <name type="scientific">Candidatus Falkowbacteria bacterium CG1_02_37_44</name>
    <dbReference type="NCBI Taxonomy" id="1805146"/>
    <lineage>
        <taxon>Bacteria</taxon>
        <taxon>Candidatus Falkowiibacteriota</taxon>
    </lineage>
</organism>
<dbReference type="Gene3D" id="3.30.420.340">
    <property type="entry name" value="UvrC, RNAse H endonuclease domain"/>
    <property type="match status" value="1"/>
</dbReference>
<dbReference type="PANTHER" id="PTHR30562">
    <property type="entry name" value="UVRC/OXIDOREDUCTASE"/>
    <property type="match status" value="1"/>
</dbReference>
<evidence type="ECO:0000259" key="6">
    <source>
        <dbReference type="PROSITE" id="PS50164"/>
    </source>
</evidence>
<dbReference type="GO" id="GO:0006289">
    <property type="term" value="P:nucleotide-excision repair"/>
    <property type="evidence" value="ECO:0007669"/>
    <property type="project" value="InterPro"/>
</dbReference>
<evidence type="ECO:0000256" key="4">
    <source>
        <dbReference type="ARBA" id="ARBA00022881"/>
    </source>
</evidence>
<keyword evidence="5" id="KW-0234">DNA repair</keyword>
<evidence type="ECO:0000256" key="3">
    <source>
        <dbReference type="ARBA" id="ARBA00022769"/>
    </source>
</evidence>
<dbReference type="Proteomes" id="UP000183192">
    <property type="component" value="Unassembled WGS sequence"/>
</dbReference>
<dbReference type="GO" id="GO:0009380">
    <property type="term" value="C:excinuclease repair complex"/>
    <property type="evidence" value="ECO:0007669"/>
    <property type="project" value="TreeGrafter"/>
</dbReference>
<dbReference type="Pfam" id="PF08459">
    <property type="entry name" value="UvrC_RNaseH_dom"/>
    <property type="match status" value="1"/>
</dbReference>
<dbReference type="InterPro" id="IPR047296">
    <property type="entry name" value="GIY-YIG_UvrC_Cho"/>
</dbReference>
<dbReference type="FunFam" id="3.40.1440.10:FF:000001">
    <property type="entry name" value="UvrABC system protein C"/>
    <property type="match status" value="1"/>
</dbReference>
<feature type="domain" description="GIY-YIG" evidence="6">
    <location>
        <begin position="22"/>
        <end position="101"/>
    </location>
</feature>
<keyword evidence="4" id="KW-0267">Excision nuclease</keyword>
<dbReference type="Gene3D" id="3.40.1440.10">
    <property type="entry name" value="GIY-YIG endonuclease"/>
    <property type="match status" value="1"/>
</dbReference>
<evidence type="ECO:0008006" key="10">
    <source>
        <dbReference type="Google" id="ProtNLM"/>
    </source>
</evidence>
<dbReference type="Pfam" id="PF01541">
    <property type="entry name" value="GIY-YIG"/>
    <property type="match status" value="1"/>
</dbReference>
<dbReference type="GO" id="GO:0009381">
    <property type="term" value="F:excinuclease ABC activity"/>
    <property type="evidence" value="ECO:0007669"/>
    <property type="project" value="InterPro"/>
</dbReference>
<evidence type="ECO:0000313" key="9">
    <source>
        <dbReference type="Proteomes" id="UP000183192"/>
    </source>
</evidence>
<comment type="caution">
    <text evidence="8">The sequence shown here is derived from an EMBL/GenBank/DDBJ whole genome shotgun (WGS) entry which is preliminary data.</text>
</comment>
<protein>
    <recommendedName>
        <fullName evidence="10">Excinuclease ABC subunit C</fullName>
    </recommendedName>
</protein>
<name>A0A1J4T5D7_9BACT</name>
<accession>A0A1J4T5D7</accession>